<reference evidence="3" key="1">
    <citation type="submission" date="2022-01" db="UniProtKB">
        <authorList>
            <consortium name="EnsemblMetazoa"/>
        </authorList>
    </citation>
    <scope>IDENTIFICATION</scope>
</reference>
<dbReference type="EnsemblMetazoa" id="XM_014406310.2">
    <property type="protein sequence ID" value="XP_014261796.1"/>
    <property type="gene ID" value="LOC106673921"/>
</dbReference>
<organism evidence="3 4">
    <name type="scientific">Cimex lectularius</name>
    <name type="common">Bed bug</name>
    <name type="synonym">Acanthia lectularia</name>
    <dbReference type="NCBI Taxonomy" id="79782"/>
    <lineage>
        <taxon>Eukaryota</taxon>
        <taxon>Metazoa</taxon>
        <taxon>Ecdysozoa</taxon>
        <taxon>Arthropoda</taxon>
        <taxon>Hexapoda</taxon>
        <taxon>Insecta</taxon>
        <taxon>Pterygota</taxon>
        <taxon>Neoptera</taxon>
        <taxon>Paraneoptera</taxon>
        <taxon>Hemiptera</taxon>
        <taxon>Heteroptera</taxon>
        <taxon>Panheteroptera</taxon>
        <taxon>Cimicomorpha</taxon>
        <taxon>Cimicidae</taxon>
        <taxon>Cimex</taxon>
    </lineage>
</organism>
<dbReference type="Proteomes" id="UP000494040">
    <property type="component" value="Unassembled WGS sequence"/>
</dbReference>
<keyword evidence="1" id="KW-0175">Coiled coil</keyword>
<sequence>MSRRSLRALGMTERRRFSRPRTKVYDANYSLGENYYKSAIDGLDRKYGKLPTETLEAPRRPVSVGDLDTLVSSPVHAGRSDPLQDAMDEEMASTLKRIQKARMAAVPSAEEGFENAFFNRREEVKKRYAEKMLESVGLNGSLLEHTEMTRRRKPVDFDVPDGPKVRGMPLSMIKKIAVSEKWTAMRDASLDAFDETAAKARARASKARLADLDAEMEQLEERGAARQKRLANLRQLLDEASVDSSSSSSVRLRKKLTTTTTTMEKRML</sequence>
<dbReference type="KEGG" id="clec:106673921"/>
<dbReference type="OMA" id="FENETQN"/>
<evidence type="ECO:0000256" key="2">
    <source>
        <dbReference type="SAM" id="MobiDB-lite"/>
    </source>
</evidence>
<protein>
    <submittedName>
        <fullName evidence="3">Uncharacterized protein</fullName>
    </submittedName>
</protein>
<accession>A0A8I6SDV5</accession>
<evidence type="ECO:0000256" key="1">
    <source>
        <dbReference type="SAM" id="Coils"/>
    </source>
</evidence>
<name>A0A8I6SDV5_CIMLE</name>
<dbReference type="GeneID" id="106673921"/>
<feature type="region of interest" description="Disordered" evidence="2">
    <location>
        <begin position="247"/>
        <end position="268"/>
    </location>
</feature>
<proteinExistence type="predicted"/>
<evidence type="ECO:0000313" key="3">
    <source>
        <dbReference type="EnsemblMetazoa" id="XP_014261796.1"/>
    </source>
</evidence>
<dbReference type="AlphaFoldDB" id="A0A8I6SDV5"/>
<feature type="coiled-coil region" evidence="1">
    <location>
        <begin position="202"/>
        <end position="236"/>
    </location>
</feature>
<keyword evidence="4" id="KW-1185">Reference proteome</keyword>
<dbReference type="RefSeq" id="XP_014261796.1">
    <property type="nucleotide sequence ID" value="XM_014406310.2"/>
</dbReference>
<dbReference type="OrthoDB" id="8191899at2759"/>
<evidence type="ECO:0000313" key="4">
    <source>
        <dbReference type="Proteomes" id="UP000494040"/>
    </source>
</evidence>